<dbReference type="Proteomes" id="UP000593564">
    <property type="component" value="Unassembled WGS sequence"/>
</dbReference>
<comment type="caution">
    <text evidence="1">The sequence shown here is derived from an EMBL/GenBank/DDBJ whole genome shotgun (WGS) entry which is preliminary data.</text>
</comment>
<gene>
    <name evidence="1" type="ORF">HYC85_009871</name>
</gene>
<sequence>MGSQWAVDVVVTNLKSRARNDLNNEVICDVLVEGFTETTLNSKSEVEVVKCSGLVAADGGR</sequence>
<proteinExistence type="predicted"/>
<evidence type="ECO:0000313" key="1">
    <source>
        <dbReference type="EMBL" id="KAF5951927.1"/>
    </source>
</evidence>
<name>A0A7J7HHN1_CAMSI</name>
<accession>A0A7J7HHN1</accession>
<evidence type="ECO:0000313" key="2">
    <source>
        <dbReference type="Proteomes" id="UP000593564"/>
    </source>
</evidence>
<keyword evidence="2" id="KW-1185">Reference proteome</keyword>
<organism evidence="1 2">
    <name type="scientific">Camellia sinensis</name>
    <name type="common">Tea plant</name>
    <name type="synonym">Thea sinensis</name>
    <dbReference type="NCBI Taxonomy" id="4442"/>
    <lineage>
        <taxon>Eukaryota</taxon>
        <taxon>Viridiplantae</taxon>
        <taxon>Streptophyta</taxon>
        <taxon>Embryophyta</taxon>
        <taxon>Tracheophyta</taxon>
        <taxon>Spermatophyta</taxon>
        <taxon>Magnoliopsida</taxon>
        <taxon>eudicotyledons</taxon>
        <taxon>Gunneridae</taxon>
        <taxon>Pentapetalae</taxon>
        <taxon>asterids</taxon>
        <taxon>Ericales</taxon>
        <taxon>Theaceae</taxon>
        <taxon>Camellia</taxon>
    </lineage>
</organism>
<protein>
    <submittedName>
        <fullName evidence="1">Uncharacterized protein</fullName>
    </submittedName>
</protein>
<reference evidence="2" key="1">
    <citation type="journal article" date="2020" name="Nat. Commun.">
        <title>Genome assembly of wild tea tree DASZ reveals pedigree and selection history of tea varieties.</title>
        <authorList>
            <person name="Zhang W."/>
            <person name="Zhang Y."/>
            <person name="Qiu H."/>
            <person name="Guo Y."/>
            <person name="Wan H."/>
            <person name="Zhang X."/>
            <person name="Scossa F."/>
            <person name="Alseekh S."/>
            <person name="Zhang Q."/>
            <person name="Wang P."/>
            <person name="Xu L."/>
            <person name="Schmidt M.H."/>
            <person name="Jia X."/>
            <person name="Li D."/>
            <person name="Zhu A."/>
            <person name="Guo F."/>
            <person name="Chen W."/>
            <person name="Ni D."/>
            <person name="Usadel B."/>
            <person name="Fernie A.R."/>
            <person name="Wen W."/>
        </authorList>
    </citation>
    <scope>NUCLEOTIDE SEQUENCE [LARGE SCALE GENOMIC DNA]</scope>
    <source>
        <strain evidence="2">cv. G240</strain>
    </source>
</reference>
<dbReference type="EMBL" id="JACBKZ010000004">
    <property type="protein sequence ID" value="KAF5951927.1"/>
    <property type="molecule type" value="Genomic_DNA"/>
</dbReference>
<dbReference type="AlphaFoldDB" id="A0A7J7HHN1"/>
<reference evidence="1 2" key="2">
    <citation type="submission" date="2020-07" db="EMBL/GenBank/DDBJ databases">
        <title>Genome assembly of wild tea tree DASZ reveals pedigree and selection history of tea varieties.</title>
        <authorList>
            <person name="Zhang W."/>
        </authorList>
    </citation>
    <scope>NUCLEOTIDE SEQUENCE [LARGE SCALE GENOMIC DNA]</scope>
    <source>
        <strain evidence="2">cv. G240</strain>
        <tissue evidence="1">Leaf</tissue>
    </source>
</reference>